<accession>A0A478ECT5</accession>
<dbReference type="EMBL" id="DF933840">
    <property type="protein sequence ID" value="GAM42365.1"/>
    <property type="molecule type" value="Genomic_DNA"/>
</dbReference>
<proteinExistence type="predicted"/>
<protein>
    <submittedName>
        <fullName evidence="1">Uncharacterized protein</fullName>
    </submittedName>
</protein>
<sequence>MESDIYSDIPSQYGLVPDLNNDIYNFAVVLEEIPETSVSSRNSFDEALAIDLSQYMNIARNDQSRLLGDDFSFVNPPILPPTFNDSVENQPL</sequence>
<gene>
    <name evidence="1" type="ORF">TCE0_044r16273</name>
</gene>
<dbReference type="AlphaFoldDB" id="A0A478ECT5"/>
<dbReference type="Proteomes" id="UP000053095">
    <property type="component" value="Unassembled WGS sequence"/>
</dbReference>
<evidence type="ECO:0000313" key="1">
    <source>
        <dbReference type="EMBL" id="GAM42365.1"/>
    </source>
</evidence>
<organism evidence="1 2">
    <name type="scientific">Talaromyces pinophilus</name>
    <name type="common">Penicillium pinophilum</name>
    <dbReference type="NCBI Taxonomy" id="128442"/>
    <lineage>
        <taxon>Eukaryota</taxon>
        <taxon>Fungi</taxon>
        <taxon>Dikarya</taxon>
        <taxon>Ascomycota</taxon>
        <taxon>Pezizomycotina</taxon>
        <taxon>Eurotiomycetes</taxon>
        <taxon>Eurotiomycetidae</taxon>
        <taxon>Eurotiales</taxon>
        <taxon>Trichocomaceae</taxon>
        <taxon>Talaromyces</taxon>
        <taxon>Talaromyces sect. Talaromyces</taxon>
    </lineage>
</organism>
<reference evidence="2" key="1">
    <citation type="journal article" date="2015" name="Genome Announc.">
        <title>Draft genome sequence of Talaromyces cellulolyticus strain Y-94, a source of lignocellulosic biomass-degrading enzymes.</title>
        <authorList>
            <person name="Fujii T."/>
            <person name="Koike H."/>
            <person name="Sawayama S."/>
            <person name="Yano S."/>
            <person name="Inoue H."/>
        </authorList>
    </citation>
    <scope>NUCLEOTIDE SEQUENCE [LARGE SCALE GENOMIC DNA]</scope>
    <source>
        <strain evidence="2">Y-94</strain>
    </source>
</reference>
<name>A0A478ECT5_TALPI</name>
<evidence type="ECO:0000313" key="2">
    <source>
        <dbReference type="Proteomes" id="UP000053095"/>
    </source>
</evidence>
<keyword evidence="2" id="KW-1185">Reference proteome</keyword>